<dbReference type="InterPro" id="IPR019167">
    <property type="entry name" value="PAT1_dom"/>
</dbReference>
<dbReference type="GO" id="GO:0005634">
    <property type="term" value="C:nucleus"/>
    <property type="evidence" value="ECO:0007669"/>
    <property type="project" value="UniProtKB-SubCell"/>
</dbReference>
<dbReference type="InterPro" id="IPR039900">
    <property type="entry name" value="Pat1-like"/>
</dbReference>
<dbReference type="InParanoid" id="E4URB0"/>
<feature type="compositionally biased region" description="Low complexity" evidence="7">
    <location>
        <begin position="260"/>
        <end position="317"/>
    </location>
</feature>
<feature type="domain" description="mRNA decay factor PAT1" evidence="8">
    <location>
        <begin position="1"/>
        <end position="850"/>
    </location>
</feature>
<dbReference type="eggNOG" id="KOG4592">
    <property type="taxonomic scope" value="Eukaryota"/>
</dbReference>
<dbReference type="GO" id="GO:0033962">
    <property type="term" value="P:P-body assembly"/>
    <property type="evidence" value="ECO:0007669"/>
    <property type="project" value="TreeGrafter"/>
</dbReference>
<feature type="region of interest" description="Disordered" evidence="7">
    <location>
        <begin position="151"/>
        <end position="230"/>
    </location>
</feature>
<dbReference type="Pfam" id="PF09770">
    <property type="entry name" value="PAT1"/>
    <property type="match status" value="1"/>
</dbReference>
<dbReference type="PANTHER" id="PTHR21551">
    <property type="entry name" value="TOPOISOMERASE II-ASSOCIATED PROTEIN PAT1"/>
    <property type="match status" value="1"/>
</dbReference>
<evidence type="ECO:0000256" key="3">
    <source>
        <dbReference type="ARBA" id="ARBA00009138"/>
    </source>
</evidence>
<feature type="compositionally biased region" description="Acidic residues" evidence="7">
    <location>
        <begin position="59"/>
        <end position="74"/>
    </location>
</feature>
<evidence type="ECO:0000313" key="9">
    <source>
        <dbReference type="EMBL" id="EFR00173.1"/>
    </source>
</evidence>
<dbReference type="RefSeq" id="XP_003175655.1">
    <property type="nucleotide sequence ID" value="XM_003175607.1"/>
</dbReference>
<feature type="region of interest" description="Disordered" evidence="7">
    <location>
        <begin position="1"/>
        <end position="25"/>
    </location>
</feature>
<dbReference type="AlphaFoldDB" id="E4URB0"/>
<dbReference type="GO" id="GO:0000932">
    <property type="term" value="C:P-body"/>
    <property type="evidence" value="ECO:0007669"/>
    <property type="project" value="UniProtKB-SubCell"/>
</dbReference>
<evidence type="ECO:0000259" key="8">
    <source>
        <dbReference type="Pfam" id="PF09770"/>
    </source>
</evidence>
<proteinExistence type="inferred from homology"/>
<keyword evidence="10" id="KW-1185">Reference proteome</keyword>
<keyword evidence="4" id="KW-0963">Cytoplasm</keyword>
<keyword evidence="5" id="KW-0694">RNA-binding</keyword>
<organism evidence="10">
    <name type="scientific">Arthroderma gypseum (strain ATCC MYA-4604 / CBS 118893)</name>
    <name type="common">Microsporum gypseum</name>
    <dbReference type="NCBI Taxonomy" id="535722"/>
    <lineage>
        <taxon>Eukaryota</taxon>
        <taxon>Fungi</taxon>
        <taxon>Dikarya</taxon>
        <taxon>Ascomycota</taxon>
        <taxon>Pezizomycotina</taxon>
        <taxon>Eurotiomycetes</taxon>
        <taxon>Eurotiomycetidae</taxon>
        <taxon>Onygenales</taxon>
        <taxon>Arthrodermataceae</taxon>
        <taxon>Nannizzia</taxon>
    </lineage>
</organism>
<feature type="region of interest" description="Disordered" evidence="7">
    <location>
        <begin position="253"/>
        <end position="339"/>
    </location>
</feature>
<evidence type="ECO:0000256" key="6">
    <source>
        <dbReference type="ARBA" id="ARBA00023242"/>
    </source>
</evidence>
<dbReference type="VEuPathDB" id="FungiDB:MGYG_03178"/>
<keyword evidence="6" id="KW-0539">Nucleus</keyword>
<evidence type="ECO:0000256" key="2">
    <source>
        <dbReference type="ARBA" id="ARBA00004201"/>
    </source>
</evidence>
<dbReference type="GO" id="GO:0016853">
    <property type="term" value="F:isomerase activity"/>
    <property type="evidence" value="ECO:0007669"/>
    <property type="project" value="UniProtKB-KW"/>
</dbReference>
<feature type="compositionally biased region" description="Polar residues" evidence="7">
    <location>
        <begin position="151"/>
        <end position="161"/>
    </location>
</feature>
<feature type="region of interest" description="Disordered" evidence="7">
    <location>
        <begin position="114"/>
        <end position="137"/>
    </location>
</feature>
<keyword evidence="9" id="KW-0413">Isomerase</keyword>
<dbReference type="GeneID" id="10030963"/>
<feature type="region of interest" description="Disordered" evidence="7">
    <location>
        <begin position="59"/>
        <end position="85"/>
    </location>
</feature>
<accession>E4URB0</accession>
<evidence type="ECO:0000256" key="4">
    <source>
        <dbReference type="ARBA" id="ARBA00022490"/>
    </source>
</evidence>
<dbReference type="EMBL" id="DS989823">
    <property type="protein sequence ID" value="EFR00173.1"/>
    <property type="molecule type" value="Genomic_DNA"/>
</dbReference>
<reference evidence="10" key="1">
    <citation type="journal article" date="2012" name="MBio">
        <title>Comparative genome analysis of Trichophyton rubrum and related dermatophytes reveals candidate genes involved in infection.</title>
        <authorList>
            <person name="Martinez D.A."/>
            <person name="Oliver B.G."/>
            <person name="Graeser Y."/>
            <person name="Goldberg J.M."/>
            <person name="Li W."/>
            <person name="Martinez-Rossi N.M."/>
            <person name="Monod M."/>
            <person name="Shelest E."/>
            <person name="Barton R.C."/>
            <person name="Birch E."/>
            <person name="Brakhage A.A."/>
            <person name="Chen Z."/>
            <person name="Gurr S.J."/>
            <person name="Heiman D."/>
            <person name="Heitman J."/>
            <person name="Kosti I."/>
            <person name="Rossi A."/>
            <person name="Saif S."/>
            <person name="Samalova M."/>
            <person name="Saunders C.W."/>
            <person name="Shea T."/>
            <person name="Summerbell R.C."/>
            <person name="Xu J."/>
            <person name="Young S."/>
            <person name="Zeng Q."/>
            <person name="Birren B.W."/>
            <person name="Cuomo C.A."/>
            <person name="White T.C."/>
        </authorList>
    </citation>
    <scope>NUCLEOTIDE SEQUENCE [LARGE SCALE GENOMIC DNA]</scope>
    <source>
        <strain evidence="10">ATCC MYA-4604 / CBS 118893</strain>
    </source>
</reference>
<dbReference type="GO" id="GO:0003723">
    <property type="term" value="F:RNA binding"/>
    <property type="evidence" value="ECO:0007669"/>
    <property type="project" value="UniProtKB-KW"/>
</dbReference>
<evidence type="ECO:0000256" key="7">
    <source>
        <dbReference type="SAM" id="MobiDB-lite"/>
    </source>
</evidence>
<name>E4URB0_ARTGP</name>
<dbReference type="OrthoDB" id="74835at2759"/>
<evidence type="ECO:0000256" key="5">
    <source>
        <dbReference type="ARBA" id="ARBA00022884"/>
    </source>
</evidence>
<evidence type="ECO:0000313" key="10">
    <source>
        <dbReference type="Proteomes" id="UP000002669"/>
    </source>
</evidence>
<dbReference type="HOGENOM" id="CLU_012622_1_0_1"/>
<evidence type="ECO:0000256" key="1">
    <source>
        <dbReference type="ARBA" id="ARBA00004123"/>
    </source>
</evidence>
<dbReference type="OMA" id="YLEHSGH"/>
<dbReference type="PANTHER" id="PTHR21551:SF0">
    <property type="entry name" value="PROTEIN ASSOCIATED WITH TOPO II RELATED-1, ISOFORM A"/>
    <property type="match status" value="1"/>
</dbReference>
<gene>
    <name evidence="9" type="ORF">MGYG_03178</name>
</gene>
<feature type="compositionally biased region" description="Pro residues" evidence="7">
    <location>
        <begin position="218"/>
        <end position="227"/>
    </location>
</feature>
<dbReference type="FunCoup" id="E4URB0">
    <property type="interactions" value="200"/>
</dbReference>
<dbReference type="STRING" id="535722.E4URB0"/>
<dbReference type="GO" id="GO:0000290">
    <property type="term" value="P:deadenylation-dependent decapping of nuclear-transcribed mRNA"/>
    <property type="evidence" value="ECO:0007669"/>
    <property type="project" value="InterPro"/>
</dbReference>
<dbReference type="Proteomes" id="UP000002669">
    <property type="component" value="Unassembled WGS sequence"/>
</dbReference>
<comment type="similarity">
    <text evidence="3">Belongs to the PAT1 family.</text>
</comment>
<feature type="region of interest" description="Disordered" evidence="7">
    <location>
        <begin position="455"/>
        <end position="481"/>
    </location>
</feature>
<comment type="subcellular location">
    <subcellularLocation>
        <location evidence="2">Cytoplasm</location>
        <location evidence="2">P-body</location>
    </subcellularLocation>
    <subcellularLocation>
        <location evidence="1">Nucleus</location>
    </subcellularLocation>
</comment>
<feature type="region of interest" description="Disordered" evidence="7">
    <location>
        <begin position="517"/>
        <end position="548"/>
    </location>
</feature>
<protein>
    <submittedName>
        <fullName evidence="9">Topoisomerase II</fullName>
    </submittedName>
</protein>
<sequence length="853" mass="95422">MSFFGFDTKLPEDRPAASAQRGIFDAPDPFAEVARATADRAGYDDDDAIDFEDTYDGLGDQLEEANDDFNDDTFGDAAGGENKPVGKDFDFFGNTAQMTNVLGEEQVLYNLQHGSSKATAKPSLPSLPKRTGYEKYQDPGYIPEIQAKSSVWGTTATQKPKTSVAEAAPKEQPVSEPPKKMLSLEEVEAQMRMQAMRQAPQQPQSQPPPPQQQFMGSAPPPGMPPMQFPNQALLHHPEAHGQLPAEELLSHQQYPNNMTPPLGFQQQPHPQPQQQQPNFPLHLLQQSQQQQQQLQRHQQQPQQQQQQQQQQNRQPQQAARHWTGPARHQGKTQGPYTLDHPLMGQGGVPAAMNPKIMELPEEQRNAILLEDAKRAKRNHKIFLLSKGNGLMTPQDKNFITRIQLQQLVTATGNTGDANPESLLTEDFYYQVYSQIRGAPRQHPRQPLGHFAQTYLSQTGGRSGGNMNRRSHFSGDNHMQRMQQQVQRAVEAAKLKPKNKQLIIEGSLGKISFSNAKTPKPLLNIKRPESSDGQRPSTAKKTHLSSSDRKSILQNIETVYITLMKMENLVRLMPPIPNPEVEDEEAVERYTEWQRKMQSLKEVLWDSTKVLEPIDSVSATIHPFIAFLSYPKGKKAVPRIFHQIDQEQRITMLTMIIYHLDTLDVVARAQLQPGETQPPGPVREEIELFNQAVMPSLLGYVSDAPIHIVIGLLGLVIDKTHIHAVARTKIGLGILTMLLSRAELVKEAGGIPEQELAQWTNVYNRLFDSMEPALAYLFPGTINSGDDMYVWQFLAAMGIGANPEQQQRLVIAVKDRVMETVAQSKTLPADMASQRLGNVNLFMRAIGLDVELLG</sequence>
<feature type="compositionally biased region" description="Low complexity" evidence="7">
    <location>
        <begin position="190"/>
        <end position="204"/>
    </location>
</feature>